<evidence type="ECO:0000313" key="3">
    <source>
        <dbReference type="Proteomes" id="UP000193925"/>
    </source>
</evidence>
<dbReference type="AlphaFoldDB" id="A0A060UKH3"/>
<proteinExistence type="predicted"/>
<protein>
    <submittedName>
        <fullName evidence="1">Uncharacterized protein</fullName>
    </submittedName>
</protein>
<accession>A0A060UKH3</accession>
<dbReference type="Proteomes" id="UP000193925">
    <property type="component" value="Chromosome AFERRI"/>
</dbReference>
<reference evidence="1" key="1">
    <citation type="submission" date="2014-03" db="EMBL/GenBank/DDBJ databases">
        <authorList>
            <person name="Genoscope - CEA"/>
        </authorList>
    </citation>
    <scope>NUCLEOTIDE SEQUENCE [LARGE SCALE GENOMIC DNA]</scope>
    <source>
        <strain evidence="1">CF27</strain>
    </source>
</reference>
<organism evidence="1">
    <name type="scientific">Acidithiobacillus ferrivorans</name>
    <dbReference type="NCBI Taxonomy" id="160808"/>
    <lineage>
        <taxon>Bacteria</taxon>
        <taxon>Pseudomonadati</taxon>
        <taxon>Pseudomonadota</taxon>
        <taxon>Acidithiobacillia</taxon>
        <taxon>Acidithiobacillales</taxon>
        <taxon>Acidithiobacillaceae</taxon>
        <taxon>Acidithiobacillus</taxon>
    </lineage>
</organism>
<name>A0A060UKH3_9PROT</name>
<evidence type="ECO:0000313" key="1">
    <source>
        <dbReference type="EMBL" id="CDQ08965.1"/>
    </source>
</evidence>
<reference evidence="2 3" key="3">
    <citation type="submission" date="2017-03" db="EMBL/GenBank/DDBJ databases">
        <authorList>
            <person name="Regsiter A."/>
            <person name="William W."/>
        </authorList>
    </citation>
    <scope>NUCLEOTIDE SEQUENCE [LARGE SCALE GENOMIC DNA]</scope>
    <source>
        <strain evidence="2">PRJEB5721</strain>
    </source>
</reference>
<dbReference type="EMBL" id="CCCS020000006">
    <property type="protein sequence ID" value="CDQ08965.1"/>
    <property type="molecule type" value="Genomic_DNA"/>
</dbReference>
<sequence length="170" mass="19420">MLHKYRNPIEAACLIARSKLYAGIGGIPLDKCRVNNDALRAIERLAEVFPDRDMASELSMPPKHRMEFERARKSIVEKEQQRRRLATAPDLIIGTLRQEVGGCGQYYELWLPRMMRAISSHIRKYSVDKAVAAVLWAIVDCAADGPTDKDWNEACEMESEVWAEIREAME</sequence>
<dbReference type="RefSeq" id="WP_035191310.1">
    <property type="nucleotide sequence ID" value="NZ_CCCS020000006.1"/>
</dbReference>
<dbReference type="EMBL" id="LT841305">
    <property type="protein sequence ID" value="SMH66685.1"/>
    <property type="molecule type" value="Genomic_DNA"/>
</dbReference>
<evidence type="ECO:0000313" key="2">
    <source>
        <dbReference type="EMBL" id="SMH66685.1"/>
    </source>
</evidence>
<gene>
    <name evidence="1" type="ORF">AFERRI_140030</name>
    <name evidence="2" type="ORF">AFERRI_40033</name>
</gene>
<reference evidence="1" key="2">
    <citation type="submission" date="2014-07" db="EMBL/GenBank/DDBJ databases">
        <title>Initial genome analysis of the psychrotolerant acidophile Acidithiobacillus ferrivorans CF27: insights into iron and sulfur oxidation pathways and into biofilm formation.</title>
        <authorList>
            <person name="Talla E."/>
            <person name="Hedrich S."/>
            <person name="Mangenot S."/>
            <person name="Ji B."/>
            <person name="Johnson D.B."/>
            <person name="Barbe V."/>
            <person name="Bonnefoy V."/>
        </authorList>
    </citation>
    <scope>NUCLEOTIDE SEQUENCE [LARGE SCALE GENOMIC DNA]</scope>
    <source>
        <strain evidence="1">CF27</strain>
    </source>
</reference>
<keyword evidence="3" id="KW-1185">Reference proteome</keyword>